<dbReference type="Pfam" id="PF01930">
    <property type="entry name" value="Cas_Cas4"/>
    <property type="match status" value="1"/>
</dbReference>
<dbReference type="STRING" id="1400863.BN873_10241"/>
<dbReference type="OrthoDB" id="9781776at2"/>
<evidence type="ECO:0000256" key="4">
    <source>
        <dbReference type="ARBA" id="ARBA00020049"/>
    </source>
</evidence>
<evidence type="ECO:0000256" key="2">
    <source>
        <dbReference type="ARBA" id="ARBA00009189"/>
    </source>
</evidence>
<evidence type="ECO:0000256" key="1">
    <source>
        <dbReference type="ARBA" id="ARBA00001966"/>
    </source>
</evidence>
<dbReference type="PANTHER" id="PTHR36531:SF6">
    <property type="entry name" value="DNA REPLICATION ATP-DEPENDENT HELICASE_NUCLEASE DNA2"/>
    <property type="match status" value="1"/>
</dbReference>
<dbReference type="CDD" id="cd09637">
    <property type="entry name" value="Cas4_I-A_I-B_I-C_I-D_II-B"/>
    <property type="match status" value="1"/>
</dbReference>
<dbReference type="GO" id="GO:0046872">
    <property type="term" value="F:metal ion binding"/>
    <property type="evidence" value="ECO:0007669"/>
    <property type="project" value="UniProtKB-KW"/>
</dbReference>
<dbReference type="GO" id="GO:0051536">
    <property type="term" value="F:iron-sulfur cluster binding"/>
    <property type="evidence" value="ECO:0007669"/>
    <property type="project" value="UniProtKB-KW"/>
</dbReference>
<keyword evidence="6 13" id="KW-0479">Metal-binding</keyword>
<evidence type="ECO:0000256" key="5">
    <source>
        <dbReference type="ARBA" id="ARBA00022722"/>
    </source>
</evidence>
<dbReference type="GO" id="GO:0004527">
    <property type="term" value="F:exonuclease activity"/>
    <property type="evidence" value="ECO:0007669"/>
    <property type="project" value="UniProtKB-KW"/>
</dbReference>
<dbReference type="InterPro" id="IPR051827">
    <property type="entry name" value="Cas4_exonuclease"/>
</dbReference>
<comment type="cofactor">
    <cofactor evidence="1">
        <name>[4Fe-4S] cluster</name>
        <dbReference type="ChEBI" id="CHEBI:49883"/>
    </cofactor>
</comment>
<organism evidence="15 16">
    <name type="scientific">Candidatus Competibacter denitrificans Run_A_D11</name>
    <dbReference type="NCBI Taxonomy" id="1400863"/>
    <lineage>
        <taxon>Bacteria</taxon>
        <taxon>Pseudomonadati</taxon>
        <taxon>Pseudomonadota</taxon>
        <taxon>Gammaproteobacteria</taxon>
        <taxon>Candidatus Competibacteraceae</taxon>
        <taxon>Candidatus Competibacter</taxon>
    </lineage>
</organism>
<accession>W6M5B0</accession>
<dbReference type="NCBIfam" id="TIGR00372">
    <property type="entry name" value="cas4"/>
    <property type="match status" value="1"/>
</dbReference>
<evidence type="ECO:0000313" key="15">
    <source>
        <dbReference type="EMBL" id="CDI00985.1"/>
    </source>
</evidence>
<comment type="function">
    <text evidence="13">CRISPR (clustered regularly interspaced short palindromic repeat) is an adaptive immune system that provides protection against mobile genetic elements (viruses, transposable elements and conjugative plasmids). CRISPR clusters contain sequences complementary to antecedent mobile elements and target invading nucleic acids. CRISPR clusters are transcribed and processed into CRISPR RNA (crRNA).</text>
</comment>
<dbReference type="PANTHER" id="PTHR36531">
    <property type="entry name" value="CRISPR-ASSOCIATED EXONUCLEASE CAS4"/>
    <property type="match status" value="1"/>
</dbReference>
<proteinExistence type="inferred from homology"/>
<comment type="caution">
    <text evidence="15">The sequence shown here is derived from an EMBL/GenBank/DDBJ whole genome shotgun (WGS) entry which is preliminary data.</text>
</comment>
<name>W6M5B0_9GAMM</name>
<evidence type="ECO:0000256" key="9">
    <source>
        <dbReference type="ARBA" id="ARBA00023004"/>
    </source>
</evidence>
<protein>
    <recommendedName>
        <fullName evidence="4 13">CRISPR-associated exonuclease Cas4</fullName>
        <ecNumber evidence="3 13">3.1.12.1</ecNumber>
    </recommendedName>
</protein>
<gene>
    <name evidence="15" type="ORF">BN873_10241</name>
</gene>
<keyword evidence="10 13" id="KW-0411">Iron-sulfur</keyword>
<sequence>MIAPDDELEDAIMISALQHYSYCPRQCALIHAEQVWDENLYTLRGRAVHEQVDTPESRFEGTVRVERALPFYSRRLGLVGRADVVEFLPDGTPFPVEYKHGPRRARPHDDLQLAAQALCLEEMLGRSVPRGAIFHHSSRRRREVVITAALRAEVETLVPKIRAMLAGEHLPPPVTDSRCKDCSLFDLCQPSMIVGTARLRALRKTLYEPDEEEGEPCATS</sequence>
<dbReference type="EMBL" id="CBTJ020000001">
    <property type="protein sequence ID" value="CDI00985.1"/>
    <property type="molecule type" value="Genomic_DNA"/>
</dbReference>
<keyword evidence="9 13" id="KW-0408">Iron</keyword>
<dbReference type="AlphaFoldDB" id="W6M5B0"/>
<dbReference type="InterPro" id="IPR011604">
    <property type="entry name" value="PDDEXK-like_dom_sf"/>
</dbReference>
<evidence type="ECO:0000256" key="7">
    <source>
        <dbReference type="ARBA" id="ARBA00022801"/>
    </source>
</evidence>
<keyword evidence="16" id="KW-1185">Reference proteome</keyword>
<feature type="domain" description="DUF83" evidence="14">
    <location>
        <begin position="15"/>
        <end position="189"/>
    </location>
</feature>
<dbReference type="GO" id="GO:0051607">
    <property type="term" value="P:defense response to virus"/>
    <property type="evidence" value="ECO:0007669"/>
    <property type="project" value="UniProtKB-KW"/>
</dbReference>
<comment type="similarity">
    <text evidence="2 13">Belongs to the CRISPR-associated exonuclease Cas4 family.</text>
</comment>
<dbReference type="Gene3D" id="3.90.320.10">
    <property type="match status" value="1"/>
</dbReference>
<dbReference type="RefSeq" id="WP_048670074.1">
    <property type="nucleotide sequence ID" value="NZ_CBTJ020000001.1"/>
</dbReference>
<evidence type="ECO:0000256" key="10">
    <source>
        <dbReference type="ARBA" id="ARBA00023014"/>
    </source>
</evidence>
<keyword evidence="8 13" id="KW-0269">Exonuclease</keyword>
<dbReference type="Proteomes" id="UP000035760">
    <property type="component" value="Unassembled WGS sequence"/>
</dbReference>
<evidence type="ECO:0000256" key="8">
    <source>
        <dbReference type="ARBA" id="ARBA00022839"/>
    </source>
</evidence>
<reference evidence="15" key="2">
    <citation type="submission" date="2014-03" db="EMBL/GenBank/DDBJ databases">
        <title>Candidatus Competibacter-lineage genomes retrieved from metagenomes reveal functional metabolic diversity.</title>
        <authorList>
            <person name="McIlroy S.J."/>
            <person name="Albertsen M."/>
            <person name="Andresen E.K."/>
            <person name="Saunders A.M."/>
            <person name="Kristiansen R."/>
            <person name="Stokholm-Bjerregaard M."/>
            <person name="Nielsen K.L."/>
            <person name="Nielsen P.H."/>
        </authorList>
    </citation>
    <scope>NUCLEOTIDE SEQUENCE</scope>
    <source>
        <strain evidence="15">Run_A_D11</strain>
    </source>
</reference>
<dbReference type="InterPro" id="IPR022765">
    <property type="entry name" value="Dna2/Cas4_DUF83"/>
</dbReference>
<keyword evidence="12 13" id="KW-0464">Manganese</keyword>
<evidence type="ECO:0000256" key="6">
    <source>
        <dbReference type="ARBA" id="ARBA00022723"/>
    </source>
</evidence>
<keyword evidence="7 13" id="KW-0378">Hydrolase</keyword>
<dbReference type="EC" id="3.1.12.1" evidence="3 13"/>
<evidence type="ECO:0000259" key="14">
    <source>
        <dbReference type="Pfam" id="PF01930"/>
    </source>
</evidence>
<evidence type="ECO:0000256" key="3">
    <source>
        <dbReference type="ARBA" id="ARBA00012768"/>
    </source>
</evidence>
<dbReference type="InterPro" id="IPR013343">
    <property type="entry name" value="CRISPR-assoc_prot_Cas4"/>
</dbReference>
<keyword evidence="5 13" id="KW-0540">Nuclease</keyword>
<evidence type="ECO:0000256" key="13">
    <source>
        <dbReference type="RuleBase" id="RU365022"/>
    </source>
</evidence>
<comment type="cofactor">
    <cofactor evidence="13">
        <name>Mg(2+)</name>
        <dbReference type="ChEBI" id="CHEBI:18420"/>
    </cofactor>
    <cofactor evidence="13">
        <name>Mn(2+)</name>
        <dbReference type="ChEBI" id="CHEBI:29035"/>
    </cofactor>
    <text evidence="13">Mg(2+) or Mn(2+) required for ssDNA cleavage activity.</text>
</comment>
<evidence type="ECO:0000256" key="12">
    <source>
        <dbReference type="ARBA" id="ARBA00023211"/>
    </source>
</evidence>
<keyword evidence="11 13" id="KW-0051">Antiviral defense</keyword>
<comment type="cofactor">
    <cofactor evidence="13">
        <name>iron-sulfur cluster</name>
        <dbReference type="ChEBI" id="CHEBI:30408"/>
    </cofactor>
</comment>
<reference evidence="15" key="1">
    <citation type="submission" date="2013-07" db="EMBL/GenBank/DDBJ databases">
        <authorList>
            <person name="McIlroy S."/>
        </authorList>
    </citation>
    <scope>NUCLEOTIDE SEQUENCE [LARGE SCALE GENOMIC DNA]</scope>
    <source>
        <strain evidence="15">Run_A_D11</strain>
    </source>
</reference>
<evidence type="ECO:0000313" key="16">
    <source>
        <dbReference type="Proteomes" id="UP000035760"/>
    </source>
</evidence>
<evidence type="ECO:0000256" key="11">
    <source>
        <dbReference type="ARBA" id="ARBA00023118"/>
    </source>
</evidence>